<dbReference type="EMBL" id="CP031045">
    <property type="protein sequence ID" value="QDZ24161.1"/>
    <property type="molecule type" value="Genomic_DNA"/>
</dbReference>
<gene>
    <name evidence="2" type="ORF">A3770_12p66790</name>
</gene>
<evidence type="ECO:0000313" key="2">
    <source>
        <dbReference type="EMBL" id="QDZ24161.1"/>
    </source>
</evidence>
<feature type="compositionally biased region" description="Low complexity" evidence="1">
    <location>
        <begin position="2542"/>
        <end position="2564"/>
    </location>
</feature>
<organism evidence="2 3">
    <name type="scientific">Chloropicon primus</name>
    <dbReference type="NCBI Taxonomy" id="1764295"/>
    <lineage>
        <taxon>Eukaryota</taxon>
        <taxon>Viridiplantae</taxon>
        <taxon>Chlorophyta</taxon>
        <taxon>Chloropicophyceae</taxon>
        <taxon>Chloropicales</taxon>
        <taxon>Chloropicaceae</taxon>
        <taxon>Chloropicon</taxon>
    </lineage>
</organism>
<reference evidence="2 3" key="1">
    <citation type="submission" date="2018-07" db="EMBL/GenBank/DDBJ databases">
        <title>The complete nuclear genome of the prasinophyte Chloropicon primus (CCMP1205).</title>
        <authorList>
            <person name="Pombert J.-F."/>
            <person name="Otis C."/>
            <person name="Turmel M."/>
            <person name="Lemieux C."/>
        </authorList>
    </citation>
    <scope>NUCLEOTIDE SEQUENCE [LARGE SCALE GENOMIC DNA]</scope>
    <source>
        <strain evidence="2 3">CCMP1205</strain>
    </source>
</reference>
<feature type="region of interest" description="Disordered" evidence="1">
    <location>
        <begin position="1"/>
        <end position="23"/>
    </location>
</feature>
<sequence>MRSMNSLGSLGSGRNAGGPPSVSTFRKYQSEVLNSQAATVSTSAQDSSVSQLSFQPGTETFLPVLRDAPKGLEVCSNAVFKFADFYTRLTGLKIGTLAGFKENLAKKGSSLEQVNEALSAKLQHFPRSYTSYCNQINRLAKLGRQFPEAMTFALISMLPRSSGLAKQLTGYDTEMSSMPWMHQLQGSISFGSMVSKVKAKLPRNCDSLLELLGHLVELAVADAMHAFLSREVKLSAEVSDWVIKLCAYMICKHPAWCMPGSWHCVHRYPFSKPESKIFTPVPNKNAARVFRPVEVSFALTRSFVFEQWSSVLGLVSVDYLEEVVDHMLNLAQRTSHDPLSVVLLAGCRYIRWSVSTPEEVNCVRTFLRFVIAQLDSHRDMPERNLHISTIDSVVSRLDFTNVYKNQDVISLFQVEVNQVYTMCIRWSKQEELKDASYLLLANIFARCPSSFLVKSHNFIAKRLIGPFTTLERSRRCIEAHTQILRGCHNATNTGWLPEASKFRHWSSQFVSWGTDGYSTFQNVPRADETRETRIGRVMQICEAMYFKSQLNGGLKLEMQLVNSMVLLLLQCTSSAFDYMTAIVLPAMLGEGTMHRKENDSKEWKLAALITLRVIMDSNSNFVHYARESIAREQDEEHNHITFAEFFQEVLSSYTSMVRGVVKLTAKNVPQSSLLIFPHIQVSSQTDMEVLDDRIDIAPELVAAARHSISICKEALEERSEHLSNYVKTKVAKQDEGRGGVTKNVSESLWLANRIRLRNIESHGQGGFRKLQEDAKVSRETTRSRLQAEYVSMLAFLDPNYLCGLEAGAESSIQISLFAQDSILLKNASLAVQDVAESLPSRIPDLLALICKKASSTVFSSVHQITFSLGHVGHLIEQWLHHLGAKSDLPSVMLSESLQPLHMVEAWALASLCHSDEGIRICAFRILQLTGKIGEVLQNLKGGGEGEGAGKNLVPKSQFSSCSSIFLGDALIDKAFYRASTDYAELDGIHLPSLRSDAGTILQPTVAGLVTSKHTGKCWPKVSRISKGIERTMQSKASEVELTKSELHLNLILEIGEAICDQKKYQPTLIELWQILKEGLNRMPSLTNAMKEEASGNTLVTTMCFFFAVASCAREEESSELGAQHALHYGEKKEVIIERPSQWSAVIEEDGAVRNVGTSPMDEDHLSQALHKWSCYCSETDMKNAASTLRFGSLMDQDINFEQVRKWIENKRSRKYDKAQRIPIAEDVRKRIISFMSSKSILSNVLKSDHNMKEIVYKSVKSAHWSSMITVVQCLIAWYEETSTSMKTGILLELITYLLTSHNIHLSMQYSDNMLDCVLTVISALEQDLEKLIIGEDRKAGQEVVISSDKIDCIFKHHKLIEQHASLLCFLSSTFKKLYGSQEDLWPARKRKQSLMFLSRVSAIMVEILGRENTDNQMEDKKERIEALVNPVALALNEVVSVCSVDDIEREVRFPKAFEKMNHHLSFTLRLLLDSRKPGFKLDSSIRACINSKKSARHFNALYHYILVSSSRLTGPIEFEDLDSHCVKNIIEHSPTLIMACIREIFRDNAETFGNATKFLIVIAAVLNVTYSDNHDNLEFQATMAMLHGLHHSFSSTKDAYSVDVIKRIAGICTMVSVEVISEACLLLKASLGRGEDTLWILKTLSYWCEPIDTVMLNRAKVDIPETPGDGKEIHSKRMTSSVILSELCSLTVGIYSRGGLSSSIHLAGMVEVWESLCYSHGEFNNSSMIEITTFLMQKSIGGVVSRPLLRRILDTLCKNLQDQMISVLSTSTLKSLELTLNEGAGSRLNQNALSISGLSAMSLSNIFQGMTSFPSKVKYSKLFVASLLMLDSSNDLLRNGMRSLLSSLMSQIKSGRDREPLSDVILKLCNVASDASHGKILEWSSISDEEYPNRDLRATIRACTVYLSGLSNNFDIELGESALDIALSAKNDSLSGRAFEIVACLDCYGKMNMADVCKVMPVMARIFKEKGNHLLGLNKESSTLLQSQETLSSKSLYLCRQVCRFLHGLIAHTSKVDSEKGDLVIYFWITIAIMRCKIRPIYIHCLDLLAGVFSNKGDAYLSAYARNQTKFFWEFCEEWNPKMDGVGQLLLWGTMQDNFPLYVRSLQLFLHGSALTSEDIFHRAQMMQKGDITGTKVFKSAIAVVWLNLVLEENAVPKHASINKHLGFQTFVQLEFFKAKSMVALGEGVTKEWQPFVDVLILGSKGNFANEPHRFLTACARNLGAGLAKRDLLELGEVLTALACKGSKHLRLPVLKMVLVLISQPDKYFASELMEKFFPLMERAFDGEEDYESNEVLGRIKKVITQSNAWRMLQGGLVTLGSFEFFDRVITENGASKLRAALSATIATQTRLDDYNLARDANKSGWDTLFSTGPLLNISEKLARTGKGKGPTHQKKKAEEESFIEQDFLKEFESILKPQAIHGTFLSEEKDSSAKKGLGDFFMDIQSPMGGKPKGPIKVGSKVRRKKTKKPSGGPPPPPPLEVLQATTTTKPARDQPGDDSVSDNYSTDEYYSEDSYSYSYSYSESESESETDLTRSDDDMSSSYDYSSSYSTSTSNLSYSSAD</sequence>
<accession>A0A5B8MV14</accession>
<feature type="compositionally biased region" description="Basic residues" evidence="1">
    <location>
        <begin position="2461"/>
        <end position="2470"/>
    </location>
</feature>
<proteinExistence type="predicted"/>
<evidence type="ECO:0000256" key="1">
    <source>
        <dbReference type="SAM" id="MobiDB-lite"/>
    </source>
</evidence>
<feature type="region of interest" description="Disordered" evidence="1">
    <location>
        <begin position="2444"/>
        <end position="2564"/>
    </location>
</feature>
<feature type="compositionally biased region" description="Low complexity" evidence="1">
    <location>
        <begin position="2503"/>
        <end position="2525"/>
    </location>
</feature>
<name>A0A5B8MV14_9CHLO</name>
<evidence type="ECO:0000313" key="3">
    <source>
        <dbReference type="Proteomes" id="UP000316726"/>
    </source>
</evidence>
<protein>
    <submittedName>
        <fullName evidence="2">Uncharacterized protein</fullName>
    </submittedName>
</protein>
<dbReference type="Proteomes" id="UP000316726">
    <property type="component" value="Chromosome 12"/>
</dbReference>
<keyword evidence="3" id="KW-1185">Reference proteome</keyword>